<name>A0AA87NRX9_TREMD</name>
<dbReference type="EMBL" id="ATFE01000013">
    <property type="protein sequence ID" value="EPF28255.1"/>
    <property type="molecule type" value="Genomic_DNA"/>
</dbReference>
<gene>
    <name evidence="1" type="ORF">HMPREF9195_01947</name>
</gene>
<protein>
    <submittedName>
        <fullName evidence="1">Uncharacterized protein</fullName>
    </submittedName>
</protein>
<dbReference type="Proteomes" id="UP000014634">
    <property type="component" value="Unassembled WGS sequence"/>
</dbReference>
<sequence>MLLSSGGFEKATAPDIFKAVAFLSVENFIKNFPQFILKRKANTLDKYIKIAE</sequence>
<reference evidence="1 2" key="1">
    <citation type="submission" date="2013-04" db="EMBL/GenBank/DDBJ databases">
        <title>The Genome Sequence of Treponema medium ATCC 700293.</title>
        <authorList>
            <consortium name="The Broad Institute Genomics Platform"/>
            <person name="Earl A."/>
            <person name="Ward D."/>
            <person name="Feldgarden M."/>
            <person name="Gevers D."/>
            <person name="Leonetti C."/>
            <person name="Blanton J.M."/>
            <person name="Dewhirst F.E."/>
            <person name="Izard J."/>
            <person name="Walker B."/>
            <person name="Young S."/>
            <person name="Zeng Q."/>
            <person name="Gargeya S."/>
            <person name="Fitzgerald M."/>
            <person name="Haas B."/>
            <person name="Abouelleil A."/>
            <person name="Allen A.W."/>
            <person name="Alvarado L."/>
            <person name="Arachchi H.M."/>
            <person name="Berlin A.M."/>
            <person name="Chapman S.B."/>
            <person name="Gainer-Dewar J."/>
            <person name="Goldberg J."/>
            <person name="Griggs A."/>
            <person name="Gujja S."/>
            <person name="Hansen M."/>
            <person name="Howarth C."/>
            <person name="Imamovic A."/>
            <person name="Ireland A."/>
            <person name="Larimer J."/>
            <person name="McCowan C."/>
            <person name="Murphy C."/>
            <person name="Pearson M."/>
            <person name="Poon T.W."/>
            <person name="Priest M."/>
            <person name="Roberts A."/>
            <person name="Saif S."/>
            <person name="Shea T."/>
            <person name="Sisk P."/>
            <person name="Sykes S."/>
            <person name="Wortman J."/>
            <person name="Nusbaum C."/>
            <person name="Birren B."/>
        </authorList>
    </citation>
    <scope>NUCLEOTIDE SEQUENCE [LARGE SCALE GENOMIC DNA]</scope>
    <source>
        <strain evidence="1 2">ATCC 700293</strain>
    </source>
</reference>
<evidence type="ECO:0000313" key="2">
    <source>
        <dbReference type="Proteomes" id="UP000014634"/>
    </source>
</evidence>
<accession>A0AA87NRX9</accession>
<evidence type="ECO:0000313" key="1">
    <source>
        <dbReference type="EMBL" id="EPF28255.1"/>
    </source>
</evidence>
<comment type="caution">
    <text evidence="1">The sequence shown here is derived from an EMBL/GenBank/DDBJ whole genome shotgun (WGS) entry which is preliminary data.</text>
</comment>
<organism evidence="1 2">
    <name type="scientific">Treponema medium ATCC 700293</name>
    <dbReference type="NCBI Taxonomy" id="1125700"/>
    <lineage>
        <taxon>Bacteria</taxon>
        <taxon>Pseudomonadati</taxon>
        <taxon>Spirochaetota</taxon>
        <taxon>Spirochaetia</taxon>
        <taxon>Spirochaetales</taxon>
        <taxon>Treponemataceae</taxon>
        <taxon>Treponema</taxon>
    </lineage>
</organism>
<proteinExistence type="predicted"/>
<dbReference type="AlphaFoldDB" id="A0AA87NRX9"/>